<feature type="region of interest" description="Disordered" evidence="1">
    <location>
        <begin position="1"/>
        <end position="24"/>
    </location>
</feature>
<evidence type="ECO:0000313" key="3">
    <source>
        <dbReference type="EMBL" id="VFT81216.1"/>
    </source>
</evidence>
<gene>
    <name evidence="3" type="primary">Aste57867_4083</name>
    <name evidence="2" type="ORF">As57867_004072</name>
    <name evidence="3" type="ORF">ASTE57867_4083</name>
</gene>
<dbReference type="AlphaFoldDB" id="A0A485KCK1"/>
<dbReference type="EMBL" id="VJMH01000872">
    <property type="protein sequence ID" value="KAF0714041.1"/>
    <property type="molecule type" value="Genomic_DNA"/>
</dbReference>
<dbReference type="Proteomes" id="UP000332933">
    <property type="component" value="Unassembled WGS sequence"/>
</dbReference>
<organism evidence="3 4">
    <name type="scientific">Aphanomyces stellatus</name>
    <dbReference type="NCBI Taxonomy" id="120398"/>
    <lineage>
        <taxon>Eukaryota</taxon>
        <taxon>Sar</taxon>
        <taxon>Stramenopiles</taxon>
        <taxon>Oomycota</taxon>
        <taxon>Saprolegniomycetes</taxon>
        <taxon>Saprolegniales</taxon>
        <taxon>Verrucalvaceae</taxon>
        <taxon>Aphanomyces</taxon>
    </lineage>
</organism>
<accession>A0A485KCK1</accession>
<name>A0A485KCK1_9STRA</name>
<evidence type="ECO:0000313" key="2">
    <source>
        <dbReference type="EMBL" id="KAF0714041.1"/>
    </source>
</evidence>
<reference evidence="3 4" key="1">
    <citation type="submission" date="2019-03" db="EMBL/GenBank/DDBJ databases">
        <authorList>
            <person name="Gaulin E."/>
            <person name="Dumas B."/>
        </authorList>
    </citation>
    <scope>NUCLEOTIDE SEQUENCE [LARGE SCALE GENOMIC DNA]</scope>
    <source>
        <strain evidence="3">CBS 568.67</strain>
    </source>
</reference>
<reference evidence="2" key="2">
    <citation type="submission" date="2019-06" db="EMBL/GenBank/DDBJ databases">
        <title>Genomics analysis of Aphanomyces spp. identifies a new class of oomycete effector associated with host adaptation.</title>
        <authorList>
            <person name="Gaulin E."/>
        </authorList>
    </citation>
    <scope>NUCLEOTIDE SEQUENCE</scope>
    <source>
        <strain evidence="2">CBS 578.67</strain>
    </source>
</reference>
<sequence>MARVAGDRPAAAPKKTKKNAATTKKPVMKKAALLRCVEDNLAETQEIQVELELLVKEREAMCKGNTLLVLHLEVD</sequence>
<evidence type="ECO:0000256" key="1">
    <source>
        <dbReference type="SAM" id="MobiDB-lite"/>
    </source>
</evidence>
<keyword evidence="4" id="KW-1185">Reference proteome</keyword>
<evidence type="ECO:0000313" key="4">
    <source>
        <dbReference type="Proteomes" id="UP000332933"/>
    </source>
</evidence>
<proteinExistence type="predicted"/>
<protein>
    <submittedName>
        <fullName evidence="3">Aste57867_4083 protein</fullName>
    </submittedName>
</protein>
<dbReference type="EMBL" id="CAADRA010000872">
    <property type="protein sequence ID" value="VFT81216.1"/>
    <property type="molecule type" value="Genomic_DNA"/>
</dbReference>
<feature type="compositionally biased region" description="Low complexity" evidence="1">
    <location>
        <begin position="9"/>
        <end position="24"/>
    </location>
</feature>